<evidence type="ECO:0000313" key="2">
    <source>
        <dbReference type="Proteomes" id="UP000547510"/>
    </source>
</evidence>
<proteinExistence type="predicted"/>
<dbReference type="AlphaFoldDB" id="A0A841CN28"/>
<protein>
    <submittedName>
        <fullName evidence="1">LPS sulfotransferase NodH</fullName>
    </submittedName>
</protein>
<keyword evidence="1" id="KW-0808">Transferase</keyword>
<comment type="caution">
    <text evidence="1">The sequence shown here is derived from an EMBL/GenBank/DDBJ whole genome shotgun (WGS) entry which is preliminary data.</text>
</comment>
<sequence>MSHVRFVVLSLARSGSSHLMSLLNRSPGVLMHDEIFHPEHWDRIVEDSAELRAIRPRSLRAVAFADTVLADCPPGKTHIGFKMWREQAPAACQWLLQDPGIHKIILERENKLASYSSLSKANSTDVWNVSEKDSLQQGYAERAVEGFDVAEFRDHVKRRTDIFRYYRETARGPVVDLTYQGLVGGTDHARCLEFLGLNPPDDRPAEYRRLNSADILERFAESERSGVLAALAEVGHPEWAEPEL</sequence>
<keyword evidence="2" id="KW-1185">Reference proteome</keyword>
<dbReference type="RefSeq" id="WP_184694555.1">
    <property type="nucleotide sequence ID" value="NZ_JACHJN010000008.1"/>
</dbReference>
<name>A0A841CN28_9PSEU</name>
<dbReference type="InterPro" id="IPR027417">
    <property type="entry name" value="P-loop_NTPase"/>
</dbReference>
<gene>
    <name evidence="1" type="ORF">FHS29_005138</name>
</gene>
<reference evidence="1 2" key="1">
    <citation type="submission" date="2020-08" db="EMBL/GenBank/DDBJ databases">
        <title>Genomic Encyclopedia of Type Strains, Phase III (KMG-III): the genomes of soil and plant-associated and newly described type strains.</title>
        <authorList>
            <person name="Whitman W."/>
        </authorList>
    </citation>
    <scope>NUCLEOTIDE SEQUENCE [LARGE SCALE GENOMIC DNA]</scope>
    <source>
        <strain evidence="1 2">CECT 8640</strain>
    </source>
</reference>
<dbReference type="GO" id="GO:0016740">
    <property type="term" value="F:transferase activity"/>
    <property type="evidence" value="ECO:0007669"/>
    <property type="project" value="UniProtKB-KW"/>
</dbReference>
<dbReference type="Proteomes" id="UP000547510">
    <property type="component" value="Unassembled WGS sequence"/>
</dbReference>
<accession>A0A841CN28</accession>
<evidence type="ECO:0000313" key="1">
    <source>
        <dbReference type="EMBL" id="MBB5958530.1"/>
    </source>
</evidence>
<dbReference type="SUPFAM" id="SSF52540">
    <property type="entry name" value="P-loop containing nucleoside triphosphate hydrolases"/>
    <property type="match status" value="1"/>
</dbReference>
<organism evidence="1 2">
    <name type="scientific">Saccharothrix tamanrassetensis</name>
    <dbReference type="NCBI Taxonomy" id="1051531"/>
    <lineage>
        <taxon>Bacteria</taxon>
        <taxon>Bacillati</taxon>
        <taxon>Actinomycetota</taxon>
        <taxon>Actinomycetes</taxon>
        <taxon>Pseudonocardiales</taxon>
        <taxon>Pseudonocardiaceae</taxon>
        <taxon>Saccharothrix</taxon>
    </lineage>
</organism>
<dbReference type="EMBL" id="JACHJN010000008">
    <property type="protein sequence ID" value="MBB5958530.1"/>
    <property type="molecule type" value="Genomic_DNA"/>
</dbReference>
<dbReference type="Gene3D" id="3.40.50.300">
    <property type="entry name" value="P-loop containing nucleotide triphosphate hydrolases"/>
    <property type="match status" value="1"/>
</dbReference>